<dbReference type="SUPFAM" id="SSF53649">
    <property type="entry name" value="Alkaline phosphatase-like"/>
    <property type="match status" value="1"/>
</dbReference>
<dbReference type="InterPro" id="IPR000917">
    <property type="entry name" value="Sulfatase_N"/>
</dbReference>
<gene>
    <name evidence="7" type="ORF">C5Y93_00170</name>
</gene>
<evidence type="ECO:0000256" key="3">
    <source>
        <dbReference type="ARBA" id="ARBA00022801"/>
    </source>
</evidence>
<dbReference type="AlphaFoldDB" id="A0A2S8GUS7"/>
<organism evidence="7 8">
    <name type="scientific">Blastopirellula marina</name>
    <dbReference type="NCBI Taxonomy" id="124"/>
    <lineage>
        <taxon>Bacteria</taxon>
        <taxon>Pseudomonadati</taxon>
        <taxon>Planctomycetota</taxon>
        <taxon>Planctomycetia</taxon>
        <taxon>Pirellulales</taxon>
        <taxon>Pirellulaceae</taxon>
        <taxon>Blastopirellula</taxon>
    </lineage>
</organism>
<evidence type="ECO:0000256" key="1">
    <source>
        <dbReference type="ARBA" id="ARBA00008779"/>
    </source>
</evidence>
<dbReference type="CDD" id="cd16144">
    <property type="entry name" value="ARS_like"/>
    <property type="match status" value="1"/>
</dbReference>
<dbReference type="InterPro" id="IPR024607">
    <property type="entry name" value="Sulfatase_CS"/>
</dbReference>
<comment type="similarity">
    <text evidence="1">Belongs to the sulfatase family.</text>
</comment>
<keyword evidence="3" id="KW-0378">Hydrolase</keyword>
<feature type="chain" id="PRO_5015516142" evidence="5">
    <location>
        <begin position="23"/>
        <end position="472"/>
    </location>
</feature>
<feature type="signal peptide" evidence="5">
    <location>
        <begin position="1"/>
        <end position="22"/>
    </location>
</feature>
<evidence type="ECO:0000313" key="8">
    <source>
        <dbReference type="Proteomes" id="UP000237819"/>
    </source>
</evidence>
<accession>A0A2S8GUS7</accession>
<dbReference type="PANTHER" id="PTHR42693:SF53">
    <property type="entry name" value="ENDO-4-O-SULFATASE"/>
    <property type="match status" value="1"/>
</dbReference>
<comment type="caution">
    <text evidence="7">The sequence shown here is derived from an EMBL/GenBank/DDBJ whole genome shotgun (WGS) entry which is preliminary data.</text>
</comment>
<dbReference type="InterPro" id="IPR050738">
    <property type="entry name" value="Sulfatase"/>
</dbReference>
<dbReference type="Gene3D" id="3.30.1120.10">
    <property type="match status" value="1"/>
</dbReference>
<feature type="domain" description="Sulfatase N-terminal" evidence="6">
    <location>
        <begin position="26"/>
        <end position="341"/>
    </location>
</feature>
<keyword evidence="5" id="KW-0732">Signal</keyword>
<dbReference type="RefSeq" id="WP_105333362.1">
    <property type="nucleotide sequence ID" value="NZ_PUHZ01000001.1"/>
</dbReference>
<keyword evidence="2" id="KW-0479">Metal-binding</keyword>
<keyword evidence="4" id="KW-0106">Calcium</keyword>
<evidence type="ECO:0000256" key="4">
    <source>
        <dbReference type="ARBA" id="ARBA00022837"/>
    </source>
</evidence>
<protein>
    <submittedName>
        <fullName evidence="7">Arylsulfatase</fullName>
    </submittedName>
</protein>
<dbReference type="Pfam" id="PF00884">
    <property type="entry name" value="Sulfatase"/>
    <property type="match status" value="1"/>
</dbReference>
<evidence type="ECO:0000313" key="7">
    <source>
        <dbReference type="EMBL" id="PQO48131.1"/>
    </source>
</evidence>
<reference evidence="7 8" key="1">
    <citation type="submission" date="2018-02" db="EMBL/GenBank/DDBJ databases">
        <title>Comparative genomes isolates from brazilian mangrove.</title>
        <authorList>
            <person name="Araujo J.E."/>
            <person name="Taketani R.G."/>
            <person name="Silva M.C.P."/>
            <person name="Loureco M.V."/>
            <person name="Andreote F.D."/>
        </authorList>
    </citation>
    <scope>NUCLEOTIDE SEQUENCE [LARGE SCALE GENOMIC DNA]</scope>
    <source>
        <strain evidence="7 8">Nap-Phe MGV</strain>
    </source>
</reference>
<name>A0A2S8GUS7_9BACT</name>
<sequence length="472" mass="52288">MRTLSFLLAVTAVLVSATIASADQRPNFLVIMCDDLGYGDLECYGHPSIRTPNLNKLADEGVRFTSYYSAAPVCSPSRAGLITGQTPTQVGIYDWIPGGSPMHVRAEEVTLPRLLKQAGYETGLFGKWHCNGKFNSPQQPQPDDLGFDYWFATQNNAGPTHENPVNFVRNGKKVGPTEGFSCQVVADEAINWLSEVRRNDKPFFALVTFHEPHEPIASPDDLVKSYPDADKKGEALYYANVTNMDRAVGRLMAKVDELNLRDNTLVVFTSDNGPETLNRYSSAWRSHGSPGPLRGMKLHIYDGGIRVPGIARMPGKIDAGIESDFPVCSLDLLPTLCELGGAEVPTDAKLDGTSLAPMFAGEMVEREKPLFWHYYRAFGEAKVAVRDGDWKLVALWDRGNVKPGSAYKTGDYQLITKANFTDFELYNLTEDIGETNDLADQHPEIANRLKKALLHKYEEATANAINWYAEKK</sequence>
<dbReference type="InterPro" id="IPR017850">
    <property type="entry name" value="Alkaline_phosphatase_core_sf"/>
</dbReference>
<dbReference type="GO" id="GO:0046872">
    <property type="term" value="F:metal ion binding"/>
    <property type="evidence" value="ECO:0007669"/>
    <property type="project" value="UniProtKB-KW"/>
</dbReference>
<evidence type="ECO:0000256" key="5">
    <source>
        <dbReference type="SAM" id="SignalP"/>
    </source>
</evidence>
<dbReference type="PANTHER" id="PTHR42693">
    <property type="entry name" value="ARYLSULFATASE FAMILY MEMBER"/>
    <property type="match status" value="1"/>
</dbReference>
<dbReference type="PROSITE" id="PS00523">
    <property type="entry name" value="SULFATASE_1"/>
    <property type="match status" value="1"/>
</dbReference>
<dbReference type="EMBL" id="PUHZ01000001">
    <property type="protein sequence ID" value="PQO48131.1"/>
    <property type="molecule type" value="Genomic_DNA"/>
</dbReference>
<evidence type="ECO:0000256" key="2">
    <source>
        <dbReference type="ARBA" id="ARBA00022723"/>
    </source>
</evidence>
<evidence type="ECO:0000259" key="6">
    <source>
        <dbReference type="Pfam" id="PF00884"/>
    </source>
</evidence>
<dbReference type="OrthoDB" id="9803751at2"/>
<dbReference type="GO" id="GO:0004065">
    <property type="term" value="F:arylsulfatase activity"/>
    <property type="evidence" value="ECO:0007669"/>
    <property type="project" value="TreeGrafter"/>
</dbReference>
<dbReference type="Gene3D" id="3.40.720.10">
    <property type="entry name" value="Alkaline Phosphatase, subunit A"/>
    <property type="match status" value="1"/>
</dbReference>
<dbReference type="Proteomes" id="UP000237819">
    <property type="component" value="Unassembled WGS sequence"/>
</dbReference>
<proteinExistence type="inferred from homology"/>